<keyword evidence="2 5" id="KW-0812">Transmembrane</keyword>
<accession>A0ABX0Y9P3</accession>
<feature type="transmembrane region" description="Helical" evidence="5">
    <location>
        <begin position="242"/>
        <end position="263"/>
    </location>
</feature>
<dbReference type="RefSeq" id="WP_168081046.1">
    <property type="nucleotide sequence ID" value="NZ_JAAVJI010000001.1"/>
</dbReference>
<dbReference type="PANTHER" id="PTHR23514">
    <property type="entry name" value="BYPASS OF STOP CODON PROTEIN 6"/>
    <property type="match status" value="1"/>
</dbReference>
<reference evidence="6 7" key="1">
    <citation type="submission" date="2020-03" db="EMBL/GenBank/DDBJ databases">
        <authorList>
            <person name="Wang L."/>
            <person name="He N."/>
            <person name="Li Y."/>
            <person name="Fang Y."/>
            <person name="Zhang F."/>
        </authorList>
    </citation>
    <scope>NUCLEOTIDE SEQUENCE [LARGE SCALE GENOMIC DNA]</scope>
    <source>
        <strain evidence="7">hsmgli-8</strain>
    </source>
</reference>
<name>A0ABX0Y9P3_9PSED</name>
<dbReference type="Proteomes" id="UP000746535">
    <property type="component" value="Unassembled WGS sequence"/>
</dbReference>
<feature type="transmembrane region" description="Helical" evidence="5">
    <location>
        <begin position="81"/>
        <end position="104"/>
    </location>
</feature>
<feature type="transmembrane region" description="Helical" evidence="5">
    <location>
        <begin position="360"/>
        <end position="381"/>
    </location>
</feature>
<feature type="transmembrane region" description="Helical" evidence="5">
    <location>
        <begin position="333"/>
        <end position="354"/>
    </location>
</feature>
<comment type="caution">
    <text evidence="6">The sequence shown here is derived from an EMBL/GenBank/DDBJ whole genome shotgun (WGS) entry which is preliminary data.</text>
</comment>
<evidence type="ECO:0000313" key="7">
    <source>
        <dbReference type="Proteomes" id="UP000746535"/>
    </source>
</evidence>
<feature type="transmembrane region" description="Helical" evidence="5">
    <location>
        <begin position="203"/>
        <end position="222"/>
    </location>
</feature>
<feature type="transmembrane region" description="Helical" evidence="5">
    <location>
        <begin position="53"/>
        <end position="74"/>
    </location>
</feature>
<evidence type="ECO:0000256" key="2">
    <source>
        <dbReference type="ARBA" id="ARBA00022692"/>
    </source>
</evidence>
<feature type="transmembrane region" description="Helical" evidence="5">
    <location>
        <begin position="22"/>
        <end position="41"/>
    </location>
</feature>
<feature type="transmembrane region" description="Helical" evidence="5">
    <location>
        <begin position="275"/>
        <end position="294"/>
    </location>
</feature>
<sequence length="388" mass="39136">MTASTAFVAAPVGRPQRVSTRVAFFIAGFVMAAWAPLVPLAKARAGLDDGTLGVLLLGLGGGSILAMPFAGYLTAHRGCRWTIVLAALLLCLLLPLLAVAPSALTLGLTLALFGASMGLLDCAMNIQAVLVEKAGDKAVMSGFHGMYSVGGIAGAAGMTALLSLGLTPLSATGVVVVLVLIGLGYAGHALLAQGSERDGPLFAVPKGIVLFLGTLCFIVFLTEGAVLDWSAVFLVSVRDMDPALAGLGYAAFALTMTIGRLTGDAWVNRLGGARVVLFGGACAAVGVAIAVLVPGWAASLVGFALVGAGCSNIVPVLFSAVGRQQRMAQSAAVPAMVSLGYAGILLGPATIGLLAHWVSLSWALASLIVLLLFVSGSARYLNTPAAGH</sequence>
<comment type="subcellular location">
    <subcellularLocation>
        <location evidence="1">Membrane</location>
        <topology evidence="1">Multi-pass membrane protein</topology>
    </subcellularLocation>
</comment>
<dbReference type="PANTHER" id="PTHR23514:SF13">
    <property type="entry name" value="INNER MEMBRANE PROTEIN YBJJ"/>
    <property type="match status" value="1"/>
</dbReference>
<dbReference type="SUPFAM" id="SSF103473">
    <property type="entry name" value="MFS general substrate transporter"/>
    <property type="match status" value="1"/>
</dbReference>
<dbReference type="CDD" id="cd17393">
    <property type="entry name" value="MFS_MosC_like"/>
    <property type="match status" value="1"/>
</dbReference>
<feature type="transmembrane region" description="Helical" evidence="5">
    <location>
        <begin position="143"/>
        <end position="164"/>
    </location>
</feature>
<feature type="transmembrane region" description="Helical" evidence="5">
    <location>
        <begin position="110"/>
        <end position="131"/>
    </location>
</feature>
<dbReference type="EMBL" id="JAAVJI010000001">
    <property type="protein sequence ID" value="NJO99679.1"/>
    <property type="molecule type" value="Genomic_DNA"/>
</dbReference>
<keyword evidence="3 5" id="KW-1133">Transmembrane helix</keyword>
<dbReference type="InterPro" id="IPR036259">
    <property type="entry name" value="MFS_trans_sf"/>
</dbReference>
<dbReference type="InterPro" id="IPR051788">
    <property type="entry name" value="MFS_Transporter"/>
</dbReference>
<keyword evidence="4 5" id="KW-0472">Membrane</keyword>
<dbReference type="Pfam" id="PF07690">
    <property type="entry name" value="MFS_1"/>
    <property type="match status" value="1"/>
</dbReference>
<evidence type="ECO:0000313" key="6">
    <source>
        <dbReference type="EMBL" id="NJO99679.1"/>
    </source>
</evidence>
<organism evidence="6 7">
    <name type="scientific">Pseudomonas quercus</name>
    <dbReference type="NCBI Taxonomy" id="2722792"/>
    <lineage>
        <taxon>Bacteria</taxon>
        <taxon>Pseudomonadati</taxon>
        <taxon>Pseudomonadota</taxon>
        <taxon>Gammaproteobacteria</taxon>
        <taxon>Pseudomonadales</taxon>
        <taxon>Pseudomonadaceae</taxon>
        <taxon>Pseudomonas</taxon>
    </lineage>
</organism>
<proteinExistence type="predicted"/>
<dbReference type="InterPro" id="IPR011701">
    <property type="entry name" value="MFS"/>
</dbReference>
<feature type="transmembrane region" description="Helical" evidence="5">
    <location>
        <begin position="300"/>
        <end position="321"/>
    </location>
</feature>
<gene>
    <name evidence="6" type="ORF">HBH25_02210</name>
</gene>
<evidence type="ECO:0000256" key="3">
    <source>
        <dbReference type="ARBA" id="ARBA00022989"/>
    </source>
</evidence>
<evidence type="ECO:0000256" key="1">
    <source>
        <dbReference type="ARBA" id="ARBA00004141"/>
    </source>
</evidence>
<protein>
    <submittedName>
        <fullName evidence="6">MFS transporter</fullName>
    </submittedName>
</protein>
<evidence type="ECO:0000256" key="4">
    <source>
        <dbReference type="ARBA" id="ARBA00023136"/>
    </source>
</evidence>
<dbReference type="Gene3D" id="1.20.1250.20">
    <property type="entry name" value="MFS general substrate transporter like domains"/>
    <property type="match status" value="2"/>
</dbReference>
<feature type="transmembrane region" description="Helical" evidence="5">
    <location>
        <begin position="170"/>
        <end position="191"/>
    </location>
</feature>
<keyword evidence="7" id="KW-1185">Reference proteome</keyword>
<evidence type="ECO:0000256" key="5">
    <source>
        <dbReference type="SAM" id="Phobius"/>
    </source>
</evidence>